<dbReference type="GeneID" id="14905854"/>
<keyword evidence="2" id="KW-1185">Reference proteome</keyword>
<protein>
    <submittedName>
        <fullName evidence="1">Uncharacterized protein</fullName>
    </submittedName>
</protein>
<name>G0QYG0_ICHMU</name>
<gene>
    <name evidence="1" type="ORF">IMG5_149290</name>
</gene>
<dbReference type="InParanoid" id="G0QYG0"/>
<evidence type="ECO:0000313" key="2">
    <source>
        <dbReference type="Proteomes" id="UP000008983"/>
    </source>
</evidence>
<reference evidence="1 2" key="1">
    <citation type="submission" date="2011-07" db="EMBL/GenBank/DDBJ databases">
        <authorList>
            <person name="Coyne R."/>
            <person name="Brami D."/>
            <person name="Johnson J."/>
            <person name="Hostetler J."/>
            <person name="Hannick L."/>
            <person name="Clark T."/>
            <person name="Cassidy-Hanley D."/>
            <person name="Inman J."/>
        </authorList>
    </citation>
    <scope>NUCLEOTIDE SEQUENCE [LARGE SCALE GENOMIC DNA]</scope>
    <source>
        <strain evidence="1 2">G5</strain>
    </source>
</reference>
<dbReference type="RefSeq" id="XP_004030982.1">
    <property type="nucleotide sequence ID" value="XM_004030934.1"/>
</dbReference>
<dbReference type="Proteomes" id="UP000008983">
    <property type="component" value="Unassembled WGS sequence"/>
</dbReference>
<dbReference type="AlphaFoldDB" id="G0QYG0"/>
<proteinExistence type="predicted"/>
<dbReference type="EMBL" id="GL984109">
    <property type="protein sequence ID" value="EGR29746.1"/>
    <property type="molecule type" value="Genomic_DNA"/>
</dbReference>
<accession>G0QYG0</accession>
<evidence type="ECO:0000313" key="1">
    <source>
        <dbReference type="EMBL" id="EGR29746.1"/>
    </source>
</evidence>
<organism evidence="1 2">
    <name type="scientific">Ichthyophthirius multifiliis</name>
    <name type="common">White spot disease agent</name>
    <name type="synonym">Ich</name>
    <dbReference type="NCBI Taxonomy" id="5932"/>
    <lineage>
        <taxon>Eukaryota</taxon>
        <taxon>Sar</taxon>
        <taxon>Alveolata</taxon>
        <taxon>Ciliophora</taxon>
        <taxon>Intramacronucleata</taxon>
        <taxon>Oligohymenophorea</taxon>
        <taxon>Hymenostomatida</taxon>
        <taxon>Ophryoglenina</taxon>
        <taxon>Ichthyophthirius</taxon>
    </lineage>
</organism>
<sequence length="180" mass="21548">MLCFSQIFQKVYFSKERSIFNKRRSLKNSLILKLFQFLSKQKLQTTSTSKNFKFTKDFFKHFKKSQKSKLCLFFYKKTFIYPSKSIPFKIVYLLIFLKQSFIFLEVLNGFFSVIIYSNSSKEIPPLLSLSNISKLSSIQSYLQLNPMSFINYSNYQMFIQYTELQYLQKKSLLPNLFFVI</sequence>